<dbReference type="InterPro" id="IPR001357">
    <property type="entry name" value="BRCT_dom"/>
</dbReference>
<dbReference type="AlphaFoldDB" id="A0A483NF90"/>
<dbReference type="RefSeq" id="WP_117047468.1">
    <property type="nucleotide sequence ID" value="NZ_JBMOXP010000001.1"/>
</dbReference>
<feature type="domain" description="BRCT" evidence="1">
    <location>
        <begin position="2"/>
        <end position="68"/>
    </location>
</feature>
<dbReference type="Pfam" id="PF00533">
    <property type="entry name" value="BRCT"/>
    <property type="match status" value="1"/>
</dbReference>
<protein>
    <submittedName>
        <fullName evidence="2">BRCT domain-containing protein</fullName>
    </submittedName>
</protein>
<comment type="caution">
    <text evidence="2">The sequence shown here is derived from an EMBL/GenBank/DDBJ whole genome shotgun (WGS) entry which is preliminary data.</text>
</comment>
<dbReference type="EMBL" id="SDCU01000042">
    <property type="protein sequence ID" value="TCX98214.1"/>
    <property type="molecule type" value="Genomic_DNA"/>
</dbReference>
<dbReference type="SUPFAM" id="SSF52113">
    <property type="entry name" value="BRCT domain"/>
    <property type="match status" value="1"/>
</dbReference>
<evidence type="ECO:0000259" key="1">
    <source>
        <dbReference type="Pfam" id="PF00533"/>
    </source>
</evidence>
<organism evidence="2">
    <name type="scientific">Klebsiella pneumoniae</name>
    <dbReference type="NCBI Taxonomy" id="573"/>
    <lineage>
        <taxon>Bacteria</taxon>
        <taxon>Pseudomonadati</taxon>
        <taxon>Pseudomonadota</taxon>
        <taxon>Gammaproteobacteria</taxon>
        <taxon>Enterobacterales</taxon>
        <taxon>Enterobacteriaceae</taxon>
        <taxon>Klebsiella/Raoultella group</taxon>
        <taxon>Klebsiella</taxon>
        <taxon>Klebsiella pneumoniae complex</taxon>
    </lineage>
</organism>
<name>A0A483NF90_KLEPN</name>
<evidence type="ECO:0000313" key="2">
    <source>
        <dbReference type="EMBL" id="TCX98214.1"/>
    </source>
</evidence>
<proteinExistence type="predicted"/>
<reference evidence="2" key="1">
    <citation type="submission" date="2019-01" db="EMBL/GenBank/DDBJ databases">
        <authorList>
            <person name="Lista F."/>
            <person name="Anselmo A."/>
        </authorList>
    </citation>
    <scope>NUCLEOTIDE SEQUENCE</scope>
    <source>
        <strain evidence="2">2S</strain>
    </source>
</reference>
<dbReference type="InterPro" id="IPR036420">
    <property type="entry name" value="BRCT_dom_sf"/>
</dbReference>
<accession>A0A483NF90</accession>
<gene>
    <name evidence="2" type="ORF">ETF11_24320</name>
</gene>
<sequence>MKTICFTGFGKNEKNELIEVAKQRGYSVKGDVIKGLCYLCCGENAGPSKINKAKENGSELLSAAEFLNLSPLSEVVGCDMSPDIPPTMTIHDEHELLDLLWSLIDAKKTISIVYHGGGTAGAERSITPLTLLDNFTLRAIDLSIPSHPIKTFSVEKIEVPGIERLNLPPHQSKKRKKKQYSVGMYKNIADVHAAFVDTLQGMGWHVATYMDDSGLCSRLDVCDFFKNGKPRKTPVVSLSYQPENLTRPFVCRCRDIEFVSTYAHLDSAAEMFISLAYAGSEDEPEVRG</sequence>
<dbReference type="Gene3D" id="3.40.50.10190">
    <property type="entry name" value="BRCT domain"/>
    <property type="match status" value="1"/>
</dbReference>